<organism evidence="2 3">
    <name type="scientific">Actinoallomurus spadix</name>
    <dbReference type="NCBI Taxonomy" id="79912"/>
    <lineage>
        <taxon>Bacteria</taxon>
        <taxon>Bacillati</taxon>
        <taxon>Actinomycetota</taxon>
        <taxon>Actinomycetes</taxon>
        <taxon>Streptosporangiales</taxon>
        <taxon>Thermomonosporaceae</taxon>
        <taxon>Actinoallomurus</taxon>
    </lineage>
</organism>
<feature type="transmembrane region" description="Helical" evidence="1">
    <location>
        <begin position="68"/>
        <end position="90"/>
    </location>
</feature>
<protein>
    <submittedName>
        <fullName evidence="2">Uncharacterized protein</fullName>
    </submittedName>
</protein>
<comment type="caution">
    <text evidence="2">The sequence shown here is derived from an EMBL/GenBank/DDBJ whole genome shotgun (WGS) entry which is preliminary data.</text>
</comment>
<evidence type="ECO:0000313" key="2">
    <source>
        <dbReference type="EMBL" id="GAA0356565.1"/>
    </source>
</evidence>
<dbReference type="Proteomes" id="UP001501822">
    <property type="component" value="Unassembled WGS sequence"/>
</dbReference>
<evidence type="ECO:0000256" key="1">
    <source>
        <dbReference type="SAM" id="Phobius"/>
    </source>
</evidence>
<sequence>MEVSADRGRPSARECAGLVGGGLAARLRERTTRSGPWWADGLALGAFLVALADLCGDLTMVDGDVWNSYTPWVIGSVVLFLALLRGRLWVALPVALLEVYQINRSLIGGDSVLHVVPQFGPDYGTGETVIRYGAVVAALVILAVLAVRGSFRPQSRSWWWPIVVAIVWAAWHTHLPMGAHDVTLCSADDVCHVARVAVDVPLFDLARTGLTILLLSCGVWATAVTRDLRWALAGAFFLFTSVGVHASLVPAGNAGPVILVTVFRGLQIALVAAMVVTARRGARARA</sequence>
<dbReference type="RefSeq" id="WP_252802226.1">
    <property type="nucleotide sequence ID" value="NZ_BAAABM010000047.1"/>
</dbReference>
<feature type="transmembrane region" description="Helical" evidence="1">
    <location>
        <begin position="158"/>
        <end position="174"/>
    </location>
</feature>
<feature type="transmembrane region" description="Helical" evidence="1">
    <location>
        <begin position="230"/>
        <end position="251"/>
    </location>
</feature>
<reference evidence="2 3" key="1">
    <citation type="journal article" date="2019" name="Int. J. Syst. Evol. Microbiol.">
        <title>The Global Catalogue of Microorganisms (GCM) 10K type strain sequencing project: providing services to taxonomists for standard genome sequencing and annotation.</title>
        <authorList>
            <consortium name="The Broad Institute Genomics Platform"/>
            <consortium name="The Broad Institute Genome Sequencing Center for Infectious Disease"/>
            <person name="Wu L."/>
            <person name="Ma J."/>
        </authorList>
    </citation>
    <scope>NUCLEOTIDE SEQUENCE [LARGE SCALE GENOMIC DNA]</scope>
    <source>
        <strain evidence="2 3">JCM 3146</strain>
    </source>
</reference>
<feature type="transmembrane region" description="Helical" evidence="1">
    <location>
        <begin position="205"/>
        <end position="223"/>
    </location>
</feature>
<keyword evidence="1" id="KW-0472">Membrane</keyword>
<proteinExistence type="predicted"/>
<feature type="transmembrane region" description="Helical" evidence="1">
    <location>
        <begin position="257"/>
        <end position="278"/>
    </location>
</feature>
<accession>A0ABN0X7J4</accession>
<evidence type="ECO:0000313" key="3">
    <source>
        <dbReference type="Proteomes" id="UP001501822"/>
    </source>
</evidence>
<feature type="transmembrane region" description="Helical" evidence="1">
    <location>
        <begin position="129"/>
        <end position="146"/>
    </location>
</feature>
<gene>
    <name evidence="2" type="ORF">GCM10010151_52760</name>
</gene>
<dbReference type="EMBL" id="BAAABM010000047">
    <property type="protein sequence ID" value="GAA0356565.1"/>
    <property type="molecule type" value="Genomic_DNA"/>
</dbReference>
<keyword evidence="1" id="KW-0812">Transmembrane</keyword>
<keyword evidence="3" id="KW-1185">Reference proteome</keyword>
<keyword evidence="1" id="KW-1133">Transmembrane helix</keyword>
<name>A0ABN0X7J4_9ACTN</name>